<dbReference type="OrthoDB" id="3538349at2"/>
<accession>A0A6N7Z8X8</accession>
<proteinExistence type="predicted"/>
<dbReference type="Proteomes" id="UP000440096">
    <property type="component" value="Unassembled WGS sequence"/>
</dbReference>
<evidence type="ECO:0000313" key="3">
    <source>
        <dbReference type="Proteomes" id="UP000440096"/>
    </source>
</evidence>
<dbReference type="EMBL" id="WMBA01000047">
    <property type="protein sequence ID" value="MTD57346.1"/>
    <property type="molecule type" value="Genomic_DNA"/>
</dbReference>
<reference evidence="2 3" key="1">
    <citation type="submission" date="2019-11" db="EMBL/GenBank/DDBJ databases">
        <title>Draft genome of Amycolatopsis RM579.</title>
        <authorList>
            <person name="Duangmal K."/>
            <person name="Mingma R."/>
        </authorList>
    </citation>
    <scope>NUCLEOTIDE SEQUENCE [LARGE SCALE GENOMIC DNA]</scope>
    <source>
        <strain evidence="2 3">RM579</strain>
    </source>
</reference>
<keyword evidence="3" id="KW-1185">Reference proteome</keyword>
<gene>
    <name evidence="2" type="ORF">GKO32_25735</name>
</gene>
<keyword evidence="1" id="KW-1133">Transmembrane helix</keyword>
<keyword evidence="1" id="KW-0812">Transmembrane</keyword>
<dbReference type="AlphaFoldDB" id="A0A6N7Z8X8"/>
<evidence type="ECO:0000256" key="1">
    <source>
        <dbReference type="SAM" id="Phobius"/>
    </source>
</evidence>
<sequence length="61" mass="6589">MPEDFPIDSEQARLDAELTRQELAETARELTHKASKAAIAAGALLGLGLVLIIVGRRYAAR</sequence>
<name>A0A6N7Z8X8_9PSEU</name>
<protein>
    <recommendedName>
        <fullName evidence="4">DUF3618 domain-containing protein</fullName>
    </recommendedName>
</protein>
<evidence type="ECO:0000313" key="2">
    <source>
        <dbReference type="EMBL" id="MTD57346.1"/>
    </source>
</evidence>
<comment type="caution">
    <text evidence="2">The sequence shown here is derived from an EMBL/GenBank/DDBJ whole genome shotgun (WGS) entry which is preliminary data.</text>
</comment>
<keyword evidence="1" id="KW-0472">Membrane</keyword>
<feature type="transmembrane region" description="Helical" evidence="1">
    <location>
        <begin position="37"/>
        <end position="55"/>
    </location>
</feature>
<dbReference type="RefSeq" id="WP_154759490.1">
    <property type="nucleotide sequence ID" value="NZ_WMBA01000047.1"/>
</dbReference>
<evidence type="ECO:0008006" key="4">
    <source>
        <dbReference type="Google" id="ProtNLM"/>
    </source>
</evidence>
<organism evidence="2 3">
    <name type="scientific">Amycolatopsis pithecellobii</name>
    <dbReference type="NCBI Taxonomy" id="664692"/>
    <lineage>
        <taxon>Bacteria</taxon>
        <taxon>Bacillati</taxon>
        <taxon>Actinomycetota</taxon>
        <taxon>Actinomycetes</taxon>
        <taxon>Pseudonocardiales</taxon>
        <taxon>Pseudonocardiaceae</taxon>
        <taxon>Amycolatopsis</taxon>
    </lineage>
</organism>